<comment type="caution">
    <text evidence="1">The sequence shown here is derived from an EMBL/GenBank/DDBJ whole genome shotgun (WGS) entry which is preliminary data.</text>
</comment>
<feature type="non-terminal residue" evidence="1">
    <location>
        <position position="1"/>
    </location>
</feature>
<accession>A0AAW5MSZ4</accession>
<evidence type="ECO:0000313" key="1">
    <source>
        <dbReference type="EMBL" id="MCR6679166.1"/>
    </source>
</evidence>
<dbReference type="Proteomes" id="UP001206878">
    <property type="component" value="Unassembled WGS sequence"/>
</dbReference>
<name>A0AAW5MSZ4_9ESCH</name>
<proteinExistence type="predicted"/>
<evidence type="ECO:0008006" key="3">
    <source>
        <dbReference type="Google" id="ProtNLM"/>
    </source>
</evidence>
<evidence type="ECO:0000313" key="2">
    <source>
        <dbReference type="Proteomes" id="UP001206878"/>
    </source>
</evidence>
<feature type="non-terminal residue" evidence="1">
    <location>
        <position position="86"/>
    </location>
</feature>
<dbReference type="AlphaFoldDB" id="A0AAW5MSZ4"/>
<reference evidence="1" key="1">
    <citation type="submission" date="2022-07" db="EMBL/GenBank/DDBJ databases">
        <title>Diversity of ethanolamine utilization by human commensal Escherichia coli.</title>
        <authorList>
            <person name="Jubelin G."/>
        </authorList>
    </citation>
    <scope>NUCLEOTIDE SEQUENCE</scope>
    <source>
        <strain evidence="1">S1</strain>
    </source>
</reference>
<dbReference type="EMBL" id="JANPXH010000904">
    <property type="protein sequence ID" value="MCR6679166.1"/>
    <property type="molecule type" value="Genomic_DNA"/>
</dbReference>
<organism evidence="1 2">
    <name type="scientific">Escherichia marmotae</name>
    <dbReference type="NCBI Taxonomy" id="1499973"/>
    <lineage>
        <taxon>Bacteria</taxon>
        <taxon>Pseudomonadati</taxon>
        <taxon>Pseudomonadota</taxon>
        <taxon>Gammaproteobacteria</taxon>
        <taxon>Enterobacterales</taxon>
        <taxon>Enterobacteriaceae</taxon>
        <taxon>Escherichia</taxon>
    </lineage>
</organism>
<protein>
    <recommendedName>
        <fullName evidence="3">Biotin/lipoyl-binding protein</fullName>
    </recommendedName>
</protein>
<sequence>VSGYVVEVRRTKGADGQTRAVEPGATVTTGLVLARVRASDYQAVVDKAQGSRGESTAGIKAAEAALAEARAGSTQADADFGRIATL</sequence>
<gene>
    <name evidence="1" type="ORF">NVV43_27200</name>
</gene>